<sequence>MSIETAPYTVSKAWTQEKVELREYNSLRWVCAMSHESSMDKASKECFWKLFRYIGGKNAQKVKVPMTAPVTIESKPDHQSVMKRCFTMGFYIPEAFQSNPPAPTEDGVFIETRPAMKVYCWTYSGFSNNDKALNNARKLGESLDQLGLKYIPDPFYFAGYDSPFKLINRRNEIWFKAQ</sequence>
<evidence type="ECO:0000256" key="5">
    <source>
        <dbReference type="ARBA" id="ARBA00037673"/>
    </source>
</evidence>
<evidence type="ECO:0000256" key="1">
    <source>
        <dbReference type="ARBA" id="ARBA00004496"/>
    </source>
</evidence>
<comment type="subunit">
    <text evidence="3">Monomer.</text>
</comment>
<dbReference type="Pfam" id="PF04832">
    <property type="entry name" value="SOUL"/>
    <property type="match status" value="1"/>
</dbReference>
<dbReference type="WBParaSite" id="SMRG1_92620.1">
    <property type="protein sequence ID" value="SMRG1_92620.1"/>
    <property type="gene ID" value="SMRG1_92620"/>
</dbReference>
<evidence type="ECO:0000313" key="7">
    <source>
        <dbReference type="Proteomes" id="UP000050790"/>
    </source>
</evidence>
<evidence type="ECO:0000256" key="4">
    <source>
        <dbReference type="ARBA" id="ARBA00022490"/>
    </source>
</evidence>
<evidence type="ECO:0000313" key="8">
    <source>
        <dbReference type="WBParaSite" id="SMRG1_92620.1"/>
    </source>
</evidence>
<dbReference type="InterPro" id="IPR011256">
    <property type="entry name" value="Reg_factor_effector_dom_sf"/>
</dbReference>
<comment type="subcellular location">
    <subcellularLocation>
        <location evidence="1">Cytoplasm</location>
    </subcellularLocation>
</comment>
<accession>A0AA85AMC8</accession>
<keyword evidence="4" id="KW-0963">Cytoplasm</keyword>
<dbReference type="InterPro" id="IPR006917">
    <property type="entry name" value="SOUL_heme-bd"/>
</dbReference>
<proteinExistence type="inferred from homology"/>
<dbReference type="PANTHER" id="PTHR11220">
    <property type="entry name" value="HEME-BINDING PROTEIN-RELATED"/>
    <property type="match status" value="1"/>
</dbReference>
<evidence type="ECO:0000256" key="3">
    <source>
        <dbReference type="ARBA" id="ARBA00011245"/>
    </source>
</evidence>
<evidence type="ECO:0000256" key="2">
    <source>
        <dbReference type="ARBA" id="ARBA00009817"/>
    </source>
</evidence>
<comment type="similarity">
    <text evidence="2">Belongs to the HEBP family.</text>
</comment>
<organism evidence="7 8">
    <name type="scientific">Schistosoma margrebowiei</name>
    <dbReference type="NCBI Taxonomy" id="48269"/>
    <lineage>
        <taxon>Eukaryota</taxon>
        <taxon>Metazoa</taxon>
        <taxon>Spiralia</taxon>
        <taxon>Lophotrochozoa</taxon>
        <taxon>Platyhelminthes</taxon>
        <taxon>Trematoda</taxon>
        <taxon>Digenea</taxon>
        <taxon>Strigeidida</taxon>
        <taxon>Schistosomatoidea</taxon>
        <taxon>Schistosomatidae</taxon>
        <taxon>Schistosoma</taxon>
    </lineage>
</organism>
<dbReference type="SUPFAM" id="SSF55136">
    <property type="entry name" value="Probable bacterial effector-binding domain"/>
    <property type="match status" value="1"/>
</dbReference>
<dbReference type="PANTHER" id="PTHR11220:SF1">
    <property type="entry name" value="HEME-BINDING PROTEIN 2"/>
    <property type="match status" value="1"/>
</dbReference>
<dbReference type="FunFam" id="3.20.80.10:FF:000003">
    <property type="entry name" value="Heme-binding protein 1"/>
    <property type="match status" value="1"/>
</dbReference>
<dbReference type="Gene3D" id="3.20.80.10">
    <property type="entry name" value="Regulatory factor, effector binding domain"/>
    <property type="match status" value="1"/>
</dbReference>
<dbReference type="Proteomes" id="UP000050790">
    <property type="component" value="Unassembled WGS sequence"/>
</dbReference>
<protein>
    <recommendedName>
        <fullName evidence="6">Heme-binding protein 1</fullName>
    </recommendedName>
</protein>
<name>A0AA85AMC8_9TREM</name>
<dbReference type="AlphaFoldDB" id="A0AA85AMC8"/>
<reference evidence="8" key="1">
    <citation type="submission" date="2023-11" db="UniProtKB">
        <authorList>
            <consortium name="WormBaseParasite"/>
        </authorList>
    </citation>
    <scope>IDENTIFICATION</scope>
</reference>
<evidence type="ECO:0000256" key="6">
    <source>
        <dbReference type="ARBA" id="ARBA00040755"/>
    </source>
</evidence>
<comment type="function">
    <text evidence="5">May bind free porphyrinogens that may be present in the cell and thus facilitate removal of these potentially toxic compound. Binds with a high affinity to one molecule of heme or porphyrins. It binds metalloporphyrins, free porphyrins and N-methylprotoporphyrin with similar affinities.</text>
</comment>
<dbReference type="GO" id="GO:0005737">
    <property type="term" value="C:cytoplasm"/>
    <property type="evidence" value="ECO:0007669"/>
    <property type="project" value="UniProtKB-SubCell"/>
</dbReference>